<reference evidence="11" key="1">
    <citation type="submission" date="2022-07" db="EMBL/GenBank/DDBJ databases">
        <title>Draft genome sequence of Zalerion maritima ATCC 34329, a (micro)plastics degrading marine fungus.</title>
        <authorList>
            <person name="Paco A."/>
            <person name="Goncalves M.F.M."/>
            <person name="Rocha-Santos T.A.P."/>
            <person name="Alves A."/>
        </authorList>
    </citation>
    <scope>NUCLEOTIDE SEQUENCE</scope>
    <source>
        <strain evidence="11">ATCC 34329</strain>
    </source>
</reference>
<feature type="compositionally biased region" description="Low complexity" evidence="10">
    <location>
        <begin position="1"/>
        <end position="18"/>
    </location>
</feature>
<keyword evidence="8 9" id="KW-0539">Nucleus</keyword>
<feature type="region of interest" description="Disordered" evidence="10">
    <location>
        <begin position="1"/>
        <end position="196"/>
    </location>
</feature>
<gene>
    <name evidence="11" type="ORF">MKZ38_004859</name>
</gene>
<feature type="compositionally biased region" description="Polar residues" evidence="10">
    <location>
        <begin position="102"/>
        <end position="116"/>
    </location>
</feature>
<comment type="caution">
    <text evidence="11">The sequence shown here is derived from an EMBL/GenBank/DDBJ whole genome shotgun (WGS) entry which is preliminary data.</text>
</comment>
<evidence type="ECO:0000313" key="11">
    <source>
        <dbReference type="EMBL" id="KAJ2897212.1"/>
    </source>
</evidence>
<keyword evidence="6 9" id="KW-0811">Translocation</keyword>
<dbReference type="Proteomes" id="UP001201980">
    <property type="component" value="Unassembled WGS sequence"/>
</dbReference>
<comment type="function">
    <text evidence="9">Functions as a component of the nuclear pore complex (NPC).</text>
</comment>
<evidence type="ECO:0000256" key="7">
    <source>
        <dbReference type="ARBA" id="ARBA00023132"/>
    </source>
</evidence>
<sequence length="1134" mass="124899">MAGRFFFPDSSPTPSTPDRSSRIGTKKWDFAEPSTTPAAPPPEDDTAASFTPAGAPSASYLGSSIMRGVQGTEKSSAAPNTGATSRSLFRGGDSSRPPKNQFGVSSATSNSANSPLGRSVSGGTGFNPINRRGPSSLSNQYLAEDDENPDGQVLPQGRPTTYKFDYSDEEDTGFDDTIHEDDAEGEEGEDAEGEGDTQQHDYFMDEAARDEYVPNAPVPYLDDDNETDLMIATSHANQRVLQEAEDLFQASTKFARLSVHRDLVYARQAKAMHSEVDFAELRENDDVVLKTEELVSRLYDEGVGASDDPDKLDNALAMISSRLNNVWQEYLHTLDDSVPERSPSVGPGRDSDNFRKSRWLASLVLQMHHTRYSSDYGVTTPSLPEIMVYWIKDEHDVYSKAQLLEIARFRPSPACHQLFWNSVINSIARGMVSDASKLLTEAGWELVRTHGSRGDFAYSGQSLQNLQHAVQVTTEMLQSCPGFKENWDIHGSEWTLFRIKAKNARDQLVRFAEGKDRVRGMNALRFESGQASISNLAREAESKVPWDVYKNLQSIFDIVLGKQEAITAACQDWCEASVALMVWLDEGVAGRPMDLSRSQNLSRSMQLAPATNTPESYNDRLVRCFHMAVEEFPLNPVDFDEITYACAFEGNYEGVVSGLRTWSLPIASAVAEVASLGGWLPPAEPKNLITMDSLQQEDMELLGMDSRGPDETDGLKDTTLVEYAKELVGLESMHAVFDNQEIVREGWEVAVEVLGRMDSRAKSEDMVRQVLENVLEKISLDSSSTIDKVWSLLNALGMITFAEETVESYADLLSRESHRYGEALWYYALGHRPNKVREVLNLMMSYSLMHSTVFPADEDLDDYLNRLLTQRSTTLEKLAKTDLEAAELLGKMLAGYATLRKFYELRDGVADASPFQREGSVSPGSQGRRPPAARQQAAAALVAVIASSDDNIRGGLYDNTRDAVVSEDFILALLGEALMFLQPASMSASLLGDNEPDLTLEQLDVLFKAVEDIQTVGTRVFDTADEFFKTVIASSPGISNPKDMLKSVPSGSGGGLGSGSSSFVVMSGSSMFASQLHKSFHAATAKRGEIHRGWDWRGGIKPGMGARDVLRLMRLGLSREVARLWVVQADSVML</sequence>
<comment type="subunit">
    <text evidence="9">Component of the nuclear pore complex (NPC).</text>
</comment>
<dbReference type="GO" id="GO:0045893">
    <property type="term" value="P:positive regulation of DNA-templated transcription"/>
    <property type="evidence" value="ECO:0007669"/>
    <property type="project" value="TreeGrafter"/>
</dbReference>
<feature type="compositionally biased region" description="Acidic residues" evidence="10">
    <location>
        <begin position="167"/>
        <end position="195"/>
    </location>
</feature>
<dbReference type="AlphaFoldDB" id="A0AAD5RKS8"/>
<evidence type="ECO:0000256" key="1">
    <source>
        <dbReference type="ARBA" id="ARBA00004567"/>
    </source>
</evidence>
<name>A0AAD5RKS8_9PEZI</name>
<dbReference type="InterPro" id="IPR011502">
    <property type="entry name" value="Nucleoporin_Nup85"/>
</dbReference>
<evidence type="ECO:0000256" key="6">
    <source>
        <dbReference type="ARBA" id="ARBA00023010"/>
    </source>
</evidence>
<evidence type="ECO:0000256" key="5">
    <source>
        <dbReference type="ARBA" id="ARBA00022927"/>
    </source>
</evidence>
<dbReference type="Pfam" id="PF07575">
    <property type="entry name" value="Nucleopor_Nup85"/>
    <property type="match status" value="1"/>
</dbReference>
<keyword evidence="12" id="KW-1185">Reference proteome</keyword>
<dbReference type="GO" id="GO:0031080">
    <property type="term" value="C:nuclear pore outer ring"/>
    <property type="evidence" value="ECO:0007669"/>
    <property type="project" value="TreeGrafter"/>
</dbReference>
<accession>A0AAD5RKS8</accession>
<evidence type="ECO:0000256" key="8">
    <source>
        <dbReference type="ARBA" id="ARBA00023242"/>
    </source>
</evidence>
<dbReference type="EMBL" id="JAKWBI020000288">
    <property type="protein sequence ID" value="KAJ2897212.1"/>
    <property type="molecule type" value="Genomic_DNA"/>
</dbReference>
<evidence type="ECO:0000256" key="4">
    <source>
        <dbReference type="ARBA" id="ARBA00022816"/>
    </source>
</evidence>
<dbReference type="GO" id="GO:0031965">
    <property type="term" value="C:nuclear membrane"/>
    <property type="evidence" value="ECO:0007669"/>
    <property type="project" value="UniProtKB-UniRule"/>
</dbReference>
<evidence type="ECO:0000256" key="2">
    <source>
        <dbReference type="ARBA" id="ARBA00005573"/>
    </source>
</evidence>
<keyword evidence="4 9" id="KW-0509">mRNA transport</keyword>
<proteinExistence type="inferred from homology"/>
<organism evidence="11 12">
    <name type="scientific">Zalerion maritima</name>
    <dbReference type="NCBI Taxonomy" id="339359"/>
    <lineage>
        <taxon>Eukaryota</taxon>
        <taxon>Fungi</taxon>
        <taxon>Dikarya</taxon>
        <taxon>Ascomycota</taxon>
        <taxon>Pezizomycotina</taxon>
        <taxon>Sordariomycetes</taxon>
        <taxon>Lulworthiomycetidae</taxon>
        <taxon>Lulworthiales</taxon>
        <taxon>Lulworthiaceae</taxon>
        <taxon>Zalerion</taxon>
    </lineage>
</organism>
<keyword evidence="3 9" id="KW-0813">Transport</keyword>
<evidence type="ECO:0000256" key="10">
    <source>
        <dbReference type="SAM" id="MobiDB-lite"/>
    </source>
</evidence>
<keyword evidence="5 9" id="KW-0653">Protein transport</keyword>
<dbReference type="GO" id="GO:0017056">
    <property type="term" value="F:structural constituent of nuclear pore"/>
    <property type="evidence" value="ECO:0007669"/>
    <property type="project" value="TreeGrafter"/>
</dbReference>
<evidence type="ECO:0000313" key="12">
    <source>
        <dbReference type="Proteomes" id="UP001201980"/>
    </source>
</evidence>
<keyword evidence="7 9" id="KW-0906">Nuclear pore complex</keyword>
<dbReference type="GO" id="GO:0006606">
    <property type="term" value="P:protein import into nucleus"/>
    <property type="evidence" value="ECO:0007669"/>
    <property type="project" value="TreeGrafter"/>
</dbReference>
<dbReference type="PANTHER" id="PTHR13373:SF21">
    <property type="entry name" value="NUCLEAR PORE COMPLEX PROTEIN NUP85"/>
    <property type="match status" value="1"/>
</dbReference>
<comment type="similarity">
    <text evidence="2 9">Belongs to the nucleoporin Nup85 family.</text>
</comment>
<dbReference type="PANTHER" id="PTHR13373">
    <property type="entry name" value="FROUNT PROTEIN-RELATED"/>
    <property type="match status" value="1"/>
</dbReference>
<protein>
    <recommendedName>
        <fullName evidence="9">Nuclear pore complex protein Nup85</fullName>
    </recommendedName>
</protein>
<comment type="subcellular location">
    <subcellularLocation>
        <location evidence="1 9">Nucleus</location>
        <location evidence="1 9">Nuclear pore complex</location>
    </subcellularLocation>
</comment>
<dbReference type="GO" id="GO:0006406">
    <property type="term" value="P:mRNA export from nucleus"/>
    <property type="evidence" value="ECO:0007669"/>
    <property type="project" value="TreeGrafter"/>
</dbReference>
<keyword evidence="9" id="KW-0472">Membrane</keyword>
<evidence type="ECO:0000256" key="3">
    <source>
        <dbReference type="ARBA" id="ARBA00022448"/>
    </source>
</evidence>
<evidence type="ECO:0000256" key="9">
    <source>
        <dbReference type="RuleBase" id="RU365073"/>
    </source>
</evidence>
<feature type="compositionally biased region" description="Polar residues" evidence="10">
    <location>
        <begin position="72"/>
        <end position="87"/>
    </location>
</feature>